<organism evidence="1">
    <name type="scientific">Anguilla anguilla</name>
    <name type="common">European freshwater eel</name>
    <name type="synonym">Muraena anguilla</name>
    <dbReference type="NCBI Taxonomy" id="7936"/>
    <lineage>
        <taxon>Eukaryota</taxon>
        <taxon>Metazoa</taxon>
        <taxon>Chordata</taxon>
        <taxon>Craniata</taxon>
        <taxon>Vertebrata</taxon>
        <taxon>Euteleostomi</taxon>
        <taxon>Actinopterygii</taxon>
        <taxon>Neopterygii</taxon>
        <taxon>Teleostei</taxon>
        <taxon>Anguilliformes</taxon>
        <taxon>Anguillidae</taxon>
        <taxon>Anguilla</taxon>
    </lineage>
</organism>
<reference evidence="1" key="1">
    <citation type="submission" date="2014-11" db="EMBL/GenBank/DDBJ databases">
        <authorList>
            <person name="Amaro Gonzalez C."/>
        </authorList>
    </citation>
    <scope>NUCLEOTIDE SEQUENCE</scope>
</reference>
<evidence type="ECO:0000313" key="1">
    <source>
        <dbReference type="EMBL" id="JAI02839.1"/>
    </source>
</evidence>
<proteinExistence type="predicted"/>
<sequence length="41" mass="4480">MCTYLLSAHADIVQVCFDIDLKCYLCNPGCLCGGLCNTFMS</sequence>
<name>A0A0E9XMB5_ANGAN</name>
<protein>
    <submittedName>
        <fullName evidence="1">Uncharacterized protein</fullName>
    </submittedName>
</protein>
<accession>A0A0E9XMB5</accession>
<dbReference type="AlphaFoldDB" id="A0A0E9XMB5"/>
<reference evidence="1" key="2">
    <citation type="journal article" date="2015" name="Fish Shellfish Immunol.">
        <title>Early steps in the European eel (Anguilla anguilla)-Vibrio vulnificus interaction in the gills: Role of the RtxA13 toxin.</title>
        <authorList>
            <person name="Callol A."/>
            <person name="Pajuelo D."/>
            <person name="Ebbesson L."/>
            <person name="Teles M."/>
            <person name="MacKenzie S."/>
            <person name="Amaro C."/>
        </authorList>
    </citation>
    <scope>NUCLEOTIDE SEQUENCE</scope>
</reference>
<dbReference type="EMBL" id="GBXM01005739">
    <property type="protein sequence ID" value="JAI02839.1"/>
    <property type="molecule type" value="Transcribed_RNA"/>
</dbReference>